<dbReference type="Pfam" id="PF11793">
    <property type="entry name" value="FANCL_C"/>
    <property type="match status" value="1"/>
</dbReference>
<evidence type="ECO:0000313" key="6">
    <source>
        <dbReference type="Proteomes" id="UP001153678"/>
    </source>
</evidence>
<dbReference type="InterPro" id="IPR044037">
    <property type="entry name" value="FANCL_d3"/>
</dbReference>
<dbReference type="Pfam" id="PF09765">
    <property type="entry name" value="FANCL_d1"/>
    <property type="match status" value="1"/>
</dbReference>
<evidence type="ECO:0000259" key="4">
    <source>
        <dbReference type="Pfam" id="PF18891"/>
    </source>
</evidence>
<dbReference type="Pfam" id="PF18891">
    <property type="entry name" value="FANCL_d3"/>
    <property type="match status" value="1"/>
</dbReference>
<proteinExistence type="predicted"/>
<dbReference type="SMART" id="SM01197">
    <property type="entry name" value="FANCL_C"/>
    <property type="match status" value="1"/>
</dbReference>
<comment type="caution">
    <text evidence="5">The sequence shown here is derived from an EMBL/GenBank/DDBJ whole genome shotgun (WGS) entry which is preliminary data.</text>
</comment>
<dbReference type="InterPro" id="IPR026850">
    <property type="entry name" value="FANCL_C"/>
</dbReference>
<name>A0A9W4WQZ4_9GLOM</name>
<dbReference type="EMBL" id="CAMKVN010002144">
    <property type="protein sequence ID" value="CAI2179780.1"/>
    <property type="molecule type" value="Genomic_DNA"/>
</dbReference>
<dbReference type="Gene3D" id="3.10.110.10">
    <property type="entry name" value="Ubiquitin Conjugating Enzyme"/>
    <property type="match status" value="1"/>
</dbReference>
<dbReference type="Pfam" id="PF18890">
    <property type="entry name" value="FANCL_d2"/>
    <property type="match status" value="1"/>
</dbReference>
<keyword evidence="6" id="KW-1185">Reference proteome</keyword>
<dbReference type="GO" id="GO:0061630">
    <property type="term" value="F:ubiquitin protein ligase activity"/>
    <property type="evidence" value="ECO:0007669"/>
    <property type="project" value="TreeGrafter"/>
</dbReference>
<dbReference type="InterPro" id="IPR043898">
    <property type="entry name" value="FANCL_d2"/>
</dbReference>
<accession>A0A9W4WQZ4</accession>
<dbReference type="InterPro" id="IPR043003">
    <property type="entry name" value="FANCL_d3_sf"/>
</dbReference>
<feature type="domain" description="Fanconi anemia complex subunit FancL WD-repeat containing" evidence="1">
    <location>
        <begin position="5"/>
        <end position="86"/>
    </location>
</feature>
<dbReference type="InterPro" id="IPR016135">
    <property type="entry name" value="UBQ-conjugating_enzyme/RWD"/>
</dbReference>
<dbReference type="CDD" id="cd23786">
    <property type="entry name" value="ELF_FANCL"/>
    <property type="match status" value="1"/>
</dbReference>
<dbReference type="SUPFAM" id="SSF57850">
    <property type="entry name" value="RING/U-box"/>
    <property type="match status" value="1"/>
</dbReference>
<dbReference type="Gene3D" id="3.10.110.20">
    <property type="entry name" value="RWD domain-like"/>
    <property type="match status" value="1"/>
</dbReference>
<dbReference type="CDD" id="cd23832">
    <property type="entry name" value="DRWD-C_FANCL"/>
    <property type="match status" value="1"/>
</dbReference>
<dbReference type="AlphaFoldDB" id="A0A9W4WQZ4"/>
<sequence length="379" mass="43907">MATQIFPLLILADVDGLSYKGFITVKGQELHFEIQLESSKSLTNAKLHGSPELKRLLFGHEKALKQRLEQCSSLTEFFVDLKDLLESIMTKEKRERIPDESYYSKLLTELDGIGWDKLESLDPLLKFLTLTLNDSSGRKHKISISLPFSYPQKPLTVQADLPSFTSNIPNPTTSFNEVISFYLKEFEKFQEIWSMLDDIDANTWVLEPDKPRRGDISRRIALGNHCSLYVKLDELNPKRICDYTLFGAENFIAPLKVNLSKNFNNWNLSFTVRQNLEKILEINFPSPKTSSASDFNVACGICYSYRLDDVIPDQTCSNTKCGQPYHQVCLYEWLRAIPSTTQIFNRLRGDCPYYNYTYNKRQLILKKWINMTIKKFIRE</sequence>
<dbReference type="InterPro" id="IPR013083">
    <property type="entry name" value="Znf_RING/FYVE/PHD"/>
</dbReference>
<dbReference type="PANTHER" id="PTHR13206">
    <property type="entry name" value="UBIQUITIN LIGASE PROTEIN PHF9 FANCONI ANEMIA GROUP L PROTEIN"/>
    <property type="match status" value="1"/>
</dbReference>
<feature type="domain" description="FANCL UBC-like" evidence="3">
    <location>
        <begin position="101"/>
        <end position="189"/>
    </location>
</feature>
<reference evidence="5" key="1">
    <citation type="submission" date="2022-08" db="EMBL/GenBank/DDBJ databases">
        <authorList>
            <person name="Kallberg Y."/>
            <person name="Tangrot J."/>
            <person name="Rosling A."/>
        </authorList>
    </citation>
    <scope>NUCLEOTIDE SEQUENCE</scope>
    <source>
        <strain evidence="5">Wild A</strain>
    </source>
</reference>
<dbReference type="OrthoDB" id="10263265at2759"/>
<dbReference type="GO" id="GO:0006513">
    <property type="term" value="P:protein monoubiquitination"/>
    <property type="evidence" value="ECO:0007669"/>
    <property type="project" value="TreeGrafter"/>
</dbReference>
<dbReference type="InterPro" id="IPR019162">
    <property type="entry name" value="FancL_WD-rpt_cont_dom"/>
</dbReference>
<dbReference type="GO" id="GO:0043240">
    <property type="term" value="C:Fanconi anaemia nuclear complex"/>
    <property type="evidence" value="ECO:0007669"/>
    <property type="project" value="InterPro"/>
</dbReference>
<dbReference type="InterPro" id="IPR026848">
    <property type="entry name" value="Fancl"/>
</dbReference>
<dbReference type="Proteomes" id="UP001153678">
    <property type="component" value="Unassembled WGS sequence"/>
</dbReference>
<gene>
    <name evidence="5" type="ORF">FWILDA_LOCUS9259</name>
</gene>
<evidence type="ECO:0000259" key="2">
    <source>
        <dbReference type="Pfam" id="PF11793"/>
    </source>
</evidence>
<organism evidence="5 6">
    <name type="scientific">Funneliformis geosporum</name>
    <dbReference type="NCBI Taxonomy" id="1117311"/>
    <lineage>
        <taxon>Eukaryota</taxon>
        <taxon>Fungi</taxon>
        <taxon>Fungi incertae sedis</taxon>
        <taxon>Mucoromycota</taxon>
        <taxon>Glomeromycotina</taxon>
        <taxon>Glomeromycetes</taxon>
        <taxon>Glomerales</taxon>
        <taxon>Glomeraceae</taxon>
        <taxon>Funneliformis</taxon>
    </lineage>
</organism>
<evidence type="ECO:0000259" key="1">
    <source>
        <dbReference type="Pfam" id="PF09765"/>
    </source>
</evidence>
<dbReference type="GO" id="GO:0036297">
    <property type="term" value="P:interstrand cross-link repair"/>
    <property type="evidence" value="ECO:0007669"/>
    <property type="project" value="InterPro"/>
</dbReference>
<feature type="domain" description="FANCL C-terminal" evidence="2">
    <location>
        <begin position="296"/>
        <end position="354"/>
    </location>
</feature>
<feature type="domain" description="FANCL UBC-like" evidence="4">
    <location>
        <begin position="192"/>
        <end position="287"/>
    </location>
</feature>
<dbReference type="CDD" id="cd16490">
    <property type="entry name" value="RING-CH-C4HC3_FANCL"/>
    <property type="match status" value="1"/>
</dbReference>
<dbReference type="Gene3D" id="3.30.40.10">
    <property type="entry name" value="Zinc/RING finger domain, C3HC4 (zinc finger)"/>
    <property type="match status" value="1"/>
</dbReference>
<dbReference type="CDD" id="cd23831">
    <property type="entry name" value="DRWD-N_FANCL"/>
    <property type="match status" value="1"/>
</dbReference>
<protein>
    <submittedName>
        <fullName evidence="5">2262_t:CDS:1</fullName>
    </submittedName>
</protein>
<evidence type="ECO:0000259" key="3">
    <source>
        <dbReference type="Pfam" id="PF18890"/>
    </source>
</evidence>
<dbReference type="PANTHER" id="PTHR13206:SF0">
    <property type="entry name" value="E3 UBIQUITIN-PROTEIN LIGASE FANCL"/>
    <property type="match status" value="1"/>
</dbReference>
<evidence type="ECO:0000313" key="5">
    <source>
        <dbReference type="EMBL" id="CAI2179780.1"/>
    </source>
</evidence>